<evidence type="ECO:0000256" key="2">
    <source>
        <dbReference type="ARBA" id="ARBA00009347"/>
    </source>
</evidence>
<keyword evidence="5 6" id="KW-0560">Oxidoreductase</keyword>
<dbReference type="SUPFAM" id="SSF47203">
    <property type="entry name" value="Acyl-CoA dehydrogenase C-terminal domain-like"/>
    <property type="match status" value="1"/>
</dbReference>
<dbReference type="Pfam" id="PF02770">
    <property type="entry name" value="Acyl-CoA_dh_M"/>
    <property type="match status" value="1"/>
</dbReference>
<comment type="cofactor">
    <cofactor evidence="1 6">
        <name>FAD</name>
        <dbReference type="ChEBI" id="CHEBI:57692"/>
    </cofactor>
</comment>
<dbReference type="FunFam" id="1.20.140.10:FF:000001">
    <property type="entry name" value="Acyl-CoA dehydrogenase"/>
    <property type="match status" value="1"/>
</dbReference>
<feature type="domain" description="Acyl-CoA oxidase/dehydrogenase middle" evidence="8">
    <location>
        <begin position="125"/>
        <end position="223"/>
    </location>
</feature>
<dbReference type="InterPro" id="IPR046373">
    <property type="entry name" value="Acyl-CoA_Oxase/DH_mid-dom_sf"/>
</dbReference>
<dbReference type="Pfam" id="PF00441">
    <property type="entry name" value="Acyl-CoA_dh_1"/>
    <property type="match status" value="1"/>
</dbReference>
<dbReference type="RefSeq" id="WP_111728273.1">
    <property type="nucleotide sequence ID" value="NZ_QHKO01000001.1"/>
</dbReference>
<keyword evidence="11" id="KW-1185">Reference proteome</keyword>
<dbReference type="InterPro" id="IPR006091">
    <property type="entry name" value="Acyl-CoA_Oxase/DH_mid-dom"/>
</dbReference>
<dbReference type="FunFam" id="1.10.540.10:FF:000002">
    <property type="entry name" value="Acyl-CoA dehydrogenase FadE19"/>
    <property type="match status" value="1"/>
</dbReference>
<organism evidence="10 11">
    <name type="scientific">Lujinxingia litoralis</name>
    <dbReference type="NCBI Taxonomy" id="2211119"/>
    <lineage>
        <taxon>Bacteria</taxon>
        <taxon>Deltaproteobacteria</taxon>
        <taxon>Bradymonadales</taxon>
        <taxon>Lujinxingiaceae</taxon>
        <taxon>Lujinxingia</taxon>
    </lineage>
</organism>
<dbReference type="AlphaFoldDB" id="A0A328CCV2"/>
<name>A0A328CCV2_9DELT</name>
<dbReference type="PIRSF" id="PIRSF016578">
    <property type="entry name" value="HsaA"/>
    <property type="match status" value="1"/>
</dbReference>
<dbReference type="FunFam" id="2.40.110.10:FF:000002">
    <property type="entry name" value="Acyl-CoA dehydrogenase fadE12"/>
    <property type="match status" value="1"/>
</dbReference>
<dbReference type="GO" id="GO:0008470">
    <property type="term" value="F:3-methylbutanoyl-CoA dehydrogenase activity"/>
    <property type="evidence" value="ECO:0007669"/>
    <property type="project" value="TreeGrafter"/>
</dbReference>
<dbReference type="OrthoDB" id="9765339at2"/>
<evidence type="ECO:0000313" key="11">
    <source>
        <dbReference type="Proteomes" id="UP000249169"/>
    </source>
</evidence>
<evidence type="ECO:0000256" key="5">
    <source>
        <dbReference type="ARBA" id="ARBA00023002"/>
    </source>
</evidence>
<dbReference type="InterPro" id="IPR006089">
    <property type="entry name" value="Acyl-CoA_DH_CS"/>
</dbReference>
<dbReference type="SUPFAM" id="SSF56645">
    <property type="entry name" value="Acyl-CoA dehydrogenase NM domain-like"/>
    <property type="match status" value="1"/>
</dbReference>
<dbReference type="InterPro" id="IPR009100">
    <property type="entry name" value="AcylCoA_DH/oxidase_NM_dom_sf"/>
</dbReference>
<dbReference type="PANTHER" id="PTHR43884">
    <property type="entry name" value="ACYL-COA DEHYDROGENASE"/>
    <property type="match status" value="1"/>
</dbReference>
<evidence type="ECO:0000256" key="6">
    <source>
        <dbReference type="RuleBase" id="RU362125"/>
    </source>
</evidence>
<comment type="similarity">
    <text evidence="2 6">Belongs to the acyl-CoA dehydrogenase family.</text>
</comment>
<evidence type="ECO:0000313" key="10">
    <source>
        <dbReference type="EMBL" id="RAL25101.1"/>
    </source>
</evidence>
<evidence type="ECO:0000256" key="3">
    <source>
        <dbReference type="ARBA" id="ARBA00022630"/>
    </source>
</evidence>
<dbReference type="Proteomes" id="UP000249169">
    <property type="component" value="Unassembled WGS sequence"/>
</dbReference>
<protein>
    <submittedName>
        <fullName evidence="10">Isovaleryl-CoA dehydrogenase</fullName>
    </submittedName>
</protein>
<accession>A0A328CCV2</accession>
<dbReference type="InterPro" id="IPR037069">
    <property type="entry name" value="AcylCoA_DH/ox_N_sf"/>
</dbReference>
<dbReference type="InterPro" id="IPR036250">
    <property type="entry name" value="AcylCo_DH-like_C"/>
</dbReference>
<dbReference type="PANTHER" id="PTHR43884:SF12">
    <property type="entry name" value="ISOVALERYL-COA DEHYDROGENASE, MITOCHONDRIAL-RELATED"/>
    <property type="match status" value="1"/>
</dbReference>
<keyword evidence="4 6" id="KW-0274">FAD</keyword>
<reference evidence="10 11" key="1">
    <citation type="submission" date="2018-05" db="EMBL/GenBank/DDBJ databases">
        <title>Lujinxingia marina gen. nov. sp. nov., a new facultative anaerobic member of the class Deltaproteobacteria, and proposal of Lujinxingaceae fam. nov.</title>
        <authorList>
            <person name="Li C.-M."/>
        </authorList>
    </citation>
    <scope>NUCLEOTIDE SEQUENCE [LARGE SCALE GENOMIC DNA]</scope>
    <source>
        <strain evidence="10 11">B210</strain>
    </source>
</reference>
<dbReference type="GO" id="GO:0006552">
    <property type="term" value="P:L-leucine catabolic process"/>
    <property type="evidence" value="ECO:0007669"/>
    <property type="project" value="TreeGrafter"/>
</dbReference>
<comment type="caution">
    <text evidence="10">The sequence shown here is derived from an EMBL/GenBank/DDBJ whole genome shotgun (WGS) entry which is preliminary data.</text>
</comment>
<dbReference type="EMBL" id="QHKO01000001">
    <property type="protein sequence ID" value="RAL25101.1"/>
    <property type="molecule type" value="Genomic_DNA"/>
</dbReference>
<dbReference type="GO" id="GO:0050660">
    <property type="term" value="F:flavin adenine dinucleotide binding"/>
    <property type="evidence" value="ECO:0007669"/>
    <property type="project" value="InterPro"/>
</dbReference>
<evidence type="ECO:0000259" key="8">
    <source>
        <dbReference type="Pfam" id="PF02770"/>
    </source>
</evidence>
<dbReference type="PROSITE" id="PS00073">
    <property type="entry name" value="ACYL_COA_DH_2"/>
    <property type="match status" value="1"/>
</dbReference>
<dbReference type="Gene3D" id="1.10.540.10">
    <property type="entry name" value="Acyl-CoA dehydrogenase/oxidase, N-terminal domain"/>
    <property type="match status" value="1"/>
</dbReference>
<evidence type="ECO:0000259" key="9">
    <source>
        <dbReference type="Pfam" id="PF02771"/>
    </source>
</evidence>
<feature type="domain" description="Acyl-CoA dehydrogenase/oxidase N-terminal" evidence="9">
    <location>
        <begin position="8"/>
        <end position="120"/>
    </location>
</feature>
<sequence>MSDLFNPTEEHKVLREMVRSFAEREVAPQAEAHDREERFNVALFKKLGELGLLGVTAPERFGGSGMDATAAAIVHEELAAADPGFCLAYLAHSMLFVNNLAVNGNDEQRARLLPGACSGELIGGMCMSEPNAGTDVLGMGTVARKDGEDYILNGQKMWITNGAISETDLGDVFLVYAREEGGDRSISLFLVEKGMEGFSLGQKLHGKLGMRASTTAELVFEDVRVPAKNLVGTPGSAVRSMMRNLAIERVTLAAMSVGIARRSVEIMNRYASERVAFGEPINRFGQIQRHIAESYAEYMAGRCYLYKAAGDLGLDAFGSRADSDGVKLYCSTMGKNVADRAIQVLGGYGYVAEYDVERLWRDAKLLEIGGGTNEAHQKNITRDLSKVERLL</sequence>
<dbReference type="Gene3D" id="1.20.140.10">
    <property type="entry name" value="Butyryl-CoA Dehydrogenase, subunit A, domain 3"/>
    <property type="match status" value="1"/>
</dbReference>
<evidence type="ECO:0000259" key="7">
    <source>
        <dbReference type="Pfam" id="PF00441"/>
    </source>
</evidence>
<proteinExistence type="inferred from homology"/>
<gene>
    <name evidence="10" type="ORF">DL240_02485</name>
</gene>
<dbReference type="Pfam" id="PF02771">
    <property type="entry name" value="Acyl-CoA_dh_N"/>
    <property type="match status" value="1"/>
</dbReference>
<evidence type="ECO:0000256" key="1">
    <source>
        <dbReference type="ARBA" id="ARBA00001974"/>
    </source>
</evidence>
<evidence type="ECO:0000256" key="4">
    <source>
        <dbReference type="ARBA" id="ARBA00022827"/>
    </source>
</evidence>
<keyword evidence="3 6" id="KW-0285">Flavoprotein</keyword>
<dbReference type="Gene3D" id="2.40.110.10">
    <property type="entry name" value="Butyryl-CoA Dehydrogenase, subunit A, domain 2"/>
    <property type="match status" value="1"/>
</dbReference>
<feature type="domain" description="Acyl-CoA dehydrogenase/oxidase C-terminal" evidence="7">
    <location>
        <begin position="239"/>
        <end position="383"/>
    </location>
</feature>
<dbReference type="InterPro" id="IPR009075">
    <property type="entry name" value="AcylCo_DH/oxidase_C"/>
</dbReference>
<dbReference type="PROSITE" id="PS00072">
    <property type="entry name" value="ACYL_COA_DH_1"/>
    <property type="match status" value="1"/>
</dbReference>
<dbReference type="InterPro" id="IPR013786">
    <property type="entry name" value="AcylCoA_DH/ox_N"/>
</dbReference>